<comment type="caution">
    <text evidence="2">The sequence shown here is derived from an EMBL/GenBank/DDBJ whole genome shotgun (WGS) entry which is preliminary data.</text>
</comment>
<feature type="chain" id="PRO_5013607398" description="Phosphatidylglycerol/phosphatidylinositol transfer protein" evidence="1">
    <location>
        <begin position="17"/>
        <end position="144"/>
    </location>
</feature>
<feature type="signal peptide" evidence="1">
    <location>
        <begin position="1"/>
        <end position="16"/>
    </location>
</feature>
<dbReference type="OrthoDB" id="2841294at2759"/>
<name>A0A2G8RN62_9APHY</name>
<proteinExistence type="predicted"/>
<gene>
    <name evidence="2" type="ORF">GSI_15637</name>
</gene>
<keyword evidence="3" id="KW-1185">Reference proteome</keyword>
<accession>A0A2G8RN62</accession>
<dbReference type="Pfam" id="PF19271">
    <property type="entry name" value="Nis1"/>
    <property type="match status" value="1"/>
</dbReference>
<keyword evidence="1" id="KW-0732">Signal</keyword>
<evidence type="ECO:0000256" key="1">
    <source>
        <dbReference type="SAM" id="SignalP"/>
    </source>
</evidence>
<evidence type="ECO:0000313" key="3">
    <source>
        <dbReference type="Proteomes" id="UP000230002"/>
    </source>
</evidence>
<organism evidence="2 3">
    <name type="scientific">Ganoderma sinense ZZ0214-1</name>
    <dbReference type="NCBI Taxonomy" id="1077348"/>
    <lineage>
        <taxon>Eukaryota</taxon>
        <taxon>Fungi</taxon>
        <taxon>Dikarya</taxon>
        <taxon>Basidiomycota</taxon>
        <taxon>Agaricomycotina</taxon>
        <taxon>Agaricomycetes</taxon>
        <taxon>Polyporales</taxon>
        <taxon>Polyporaceae</taxon>
        <taxon>Ganoderma</taxon>
    </lineage>
</organism>
<sequence>MKPVLVAALLAGVAAAQTVAIGAPPPNSTFSPGDQFVVEVNKPDSLTNSQDVSVAIGLLSCAGRAPSGTCDGIDPTQELGTVLFAGPYAPQAPPGSTTLVQNYTVTVPADFPSGPALLSVPHFVLVGALFFPSLDDPSETIFIQ</sequence>
<reference evidence="2 3" key="1">
    <citation type="journal article" date="2015" name="Sci. Rep.">
        <title>Chromosome-level genome map provides insights into diverse defense mechanisms in the medicinal fungus Ganoderma sinense.</title>
        <authorList>
            <person name="Zhu Y."/>
            <person name="Xu J."/>
            <person name="Sun C."/>
            <person name="Zhou S."/>
            <person name="Xu H."/>
            <person name="Nelson D.R."/>
            <person name="Qian J."/>
            <person name="Song J."/>
            <person name="Luo H."/>
            <person name="Xiang L."/>
            <person name="Li Y."/>
            <person name="Xu Z."/>
            <person name="Ji A."/>
            <person name="Wang L."/>
            <person name="Lu S."/>
            <person name="Hayward A."/>
            <person name="Sun W."/>
            <person name="Li X."/>
            <person name="Schwartz D.C."/>
            <person name="Wang Y."/>
            <person name="Chen S."/>
        </authorList>
    </citation>
    <scope>NUCLEOTIDE SEQUENCE [LARGE SCALE GENOMIC DNA]</scope>
    <source>
        <strain evidence="2 3">ZZ0214-1</strain>
    </source>
</reference>
<evidence type="ECO:0008006" key="4">
    <source>
        <dbReference type="Google" id="ProtNLM"/>
    </source>
</evidence>
<dbReference type="Proteomes" id="UP000230002">
    <property type="component" value="Unassembled WGS sequence"/>
</dbReference>
<protein>
    <recommendedName>
        <fullName evidence="4">Phosphatidylglycerol/phosphatidylinositol transfer protein</fullName>
    </recommendedName>
</protein>
<dbReference type="InterPro" id="IPR045469">
    <property type="entry name" value="Nis1"/>
</dbReference>
<dbReference type="AlphaFoldDB" id="A0A2G8RN62"/>
<evidence type="ECO:0000313" key="2">
    <source>
        <dbReference type="EMBL" id="PIL22941.1"/>
    </source>
</evidence>
<dbReference type="EMBL" id="AYKW01000069">
    <property type="protein sequence ID" value="PIL22941.1"/>
    <property type="molecule type" value="Genomic_DNA"/>
</dbReference>